<evidence type="ECO:0000256" key="12">
    <source>
        <dbReference type="ARBA" id="ARBA00022786"/>
    </source>
</evidence>
<evidence type="ECO:0000256" key="20">
    <source>
        <dbReference type="SAM" id="Phobius"/>
    </source>
</evidence>
<evidence type="ECO:0000256" key="16">
    <source>
        <dbReference type="ARBA" id="ARBA00023136"/>
    </source>
</evidence>
<feature type="domain" description="RING-type" evidence="21">
    <location>
        <begin position="315"/>
        <end position="353"/>
    </location>
</feature>
<dbReference type="InterPro" id="IPR001841">
    <property type="entry name" value="Znf_RING"/>
</dbReference>
<comment type="similarity">
    <text evidence="4">Belongs to the pex2/pex10/pex12 family.</text>
</comment>
<evidence type="ECO:0000256" key="9">
    <source>
        <dbReference type="ARBA" id="ARBA00022692"/>
    </source>
</evidence>
<evidence type="ECO:0000256" key="6">
    <source>
        <dbReference type="ARBA" id="ARBA00022448"/>
    </source>
</evidence>
<keyword evidence="13" id="KW-0862">Zinc</keyword>
<evidence type="ECO:0000256" key="3">
    <source>
        <dbReference type="ARBA" id="ARBA00004906"/>
    </source>
</evidence>
<sequence length="369" mass="40399">MTSSSRNRQPEALTAGTSTLRQQASLPAFPPTFPLAAQPDIIRASQKDDLYIQQLTDACHDAVRRVLGPRRAMIWSRETELLAELMYHGLTTGAGVQTLGEEYCDILQASGRVGIEPEPSPFEEDPAAGASSRSVLDTEMSIAPATSTHPMMQRLWWGWRLALSTARQWAGPALRFHLALFYLHGLFYHIAKRFTGVRYIFGGRLMERRPSYSILGILLFVQLSLSAGSWAVQRLAEQAQALGSSLPCSPDALETGAAAHSLPRRPQSAASKRRPQPPVVLEEDVGPSAEHLRPMPQPVSQAIPSGAEVPGSRRCPLCLSARDHPTATPCGHVFCWRCIAEWGTQKPECPLCRSAFTTSTLVVLAHSDF</sequence>
<feature type="transmembrane region" description="Helical" evidence="20">
    <location>
        <begin position="174"/>
        <end position="191"/>
    </location>
</feature>
<dbReference type="GO" id="GO:0005778">
    <property type="term" value="C:peroxisomal membrane"/>
    <property type="evidence" value="ECO:0007669"/>
    <property type="project" value="UniProtKB-SubCell"/>
</dbReference>
<dbReference type="PROSITE" id="PS50089">
    <property type="entry name" value="ZF_RING_2"/>
    <property type="match status" value="1"/>
</dbReference>
<dbReference type="Pfam" id="PF13639">
    <property type="entry name" value="zf-RING_2"/>
    <property type="match status" value="1"/>
</dbReference>
<dbReference type="PROSITE" id="PS00518">
    <property type="entry name" value="ZF_RING_1"/>
    <property type="match status" value="1"/>
</dbReference>
<comment type="catalytic activity">
    <reaction evidence="1">
        <text>S-ubiquitinyl-[E2 ubiquitin-conjugating enzyme]-L-cysteine + [acceptor protein]-L-lysine = [E2 ubiquitin-conjugating enzyme]-L-cysteine + N(6)-ubiquitinyl-[acceptor protein]-L-lysine.</text>
        <dbReference type="EC" id="2.3.2.27"/>
    </reaction>
</comment>
<keyword evidence="15 20" id="KW-1133">Transmembrane helix</keyword>
<keyword evidence="9 20" id="KW-0812">Transmembrane</keyword>
<keyword evidence="12" id="KW-0833">Ubl conjugation pathway</keyword>
<dbReference type="SMART" id="SM00184">
    <property type="entry name" value="RING"/>
    <property type="match status" value="1"/>
</dbReference>
<dbReference type="AlphaFoldDB" id="A0AAW1SYW3"/>
<dbReference type="Gene3D" id="3.30.40.10">
    <property type="entry name" value="Zinc/RING finger domain, C3HC4 (zinc finger)"/>
    <property type="match status" value="1"/>
</dbReference>
<proteinExistence type="inferred from homology"/>
<evidence type="ECO:0000259" key="21">
    <source>
        <dbReference type="PROSITE" id="PS50089"/>
    </source>
</evidence>
<evidence type="ECO:0000256" key="14">
    <source>
        <dbReference type="ARBA" id="ARBA00022927"/>
    </source>
</evidence>
<evidence type="ECO:0000256" key="4">
    <source>
        <dbReference type="ARBA" id="ARBA00008704"/>
    </source>
</evidence>
<evidence type="ECO:0000256" key="13">
    <source>
        <dbReference type="ARBA" id="ARBA00022833"/>
    </source>
</evidence>
<feature type="transmembrane region" description="Helical" evidence="20">
    <location>
        <begin position="212"/>
        <end position="232"/>
    </location>
</feature>
<evidence type="ECO:0000256" key="15">
    <source>
        <dbReference type="ARBA" id="ARBA00022989"/>
    </source>
</evidence>
<keyword evidence="16 20" id="KW-0472">Membrane</keyword>
<evidence type="ECO:0000313" key="22">
    <source>
        <dbReference type="EMBL" id="KAK9862661.1"/>
    </source>
</evidence>
<dbReference type="CDD" id="cd16527">
    <property type="entry name" value="RING-HC_PEX10"/>
    <property type="match status" value="1"/>
</dbReference>
<gene>
    <name evidence="22" type="ORF">WJX84_009254</name>
</gene>
<dbReference type="InterPro" id="IPR025654">
    <property type="entry name" value="PEX2/10"/>
</dbReference>
<keyword evidence="11 18" id="KW-0863">Zinc-finger</keyword>
<evidence type="ECO:0000256" key="17">
    <source>
        <dbReference type="ARBA" id="ARBA00023140"/>
    </source>
</evidence>
<organism evidence="22 23">
    <name type="scientific">Apatococcus fuscideae</name>
    <dbReference type="NCBI Taxonomy" id="2026836"/>
    <lineage>
        <taxon>Eukaryota</taxon>
        <taxon>Viridiplantae</taxon>
        <taxon>Chlorophyta</taxon>
        <taxon>core chlorophytes</taxon>
        <taxon>Trebouxiophyceae</taxon>
        <taxon>Chlorellales</taxon>
        <taxon>Chlorellaceae</taxon>
        <taxon>Apatococcus</taxon>
    </lineage>
</organism>
<evidence type="ECO:0000256" key="2">
    <source>
        <dbReference type="ARBA" id="ARBA00004585"/>
    </source>
</evidence>
<keyword evidence="10" id="KW-0479">Metal-binding</keyword>
<dbReference type="EC" id="2.3.2.27" evidence="5"/>
<reference evidence="22 23" key="1">
    <citation type="journal article" date="2024" name="Nat. Commun.">
        <title>Phylogenomics reveals the evolutionary origins of lichenization in chlorophyte algae.</title>
        <authorList>
            <person name="Puginier C."/>
            <person name="Libourel C."/>
            <person name="Otte J."/>
            <person name="Skaloud P."/>
            <person name="Haon M."/>
            <person name="Grisel S."/>
            <person name="Petersen M."/>
            <person name="Berrin J.G."/>
            <person name="Delaux P.M."/>
            <person name="Dal Grande F."/>
            <person name="Keller J."/>
        </authorList>
    </citation>
    <scope>NUCLEOTIDE SEQUENCE [LARGE SCALE GENOMIC DNA]</scope>
    <source>
        <strain evidence="22 23">SAG 2523</strain>
    </source>
</reference>
<protein>
    <recommendedName>
        <fullName evidence="5">RING-type E3 ubiquitin transferase</fullName>
        <ecNumber evidence="5">2.3.2.27</ecNumber>
    </recommendedName>
</protein>
<comment type="subcellular location">
    <subcellularLocation>
        <location evidence="2">Peroxisome membrane</location>
        <topology evidence="2">Multi-pass membrane protein</topology>
    </subcellularLocation>
</comment>
<dbReference type="Pfam" id="PF04757">
    <property type="entry name" value="Pex2_Pex12"/>
    <property type="match status" value="2"/>
</dbReference>
<dbReference type="InterPro" id="IPR006845">
    <property type="entry name" value="Pex_N"/>
</dbReference>
<keyword evidence="7" id="KW-0962">Peroxisome biogenesis</keyword>
<dbReference type="GO" id="GO:0061630">
    <property type="term" value="F:ubiquitin protein ligase activity"/>
    <property type="evidence" value="ECO:0007669"/>
    <property type="project" value="UniProtKB-EC"/>
</dbReference>
<dbReference type="InterPro" id="IPR017907">
    <property type="entry name" value="Znf_RING_CS"/>
</dbReference>
<keyword evidence="6" id="KW-0813">Transport</keyword>
<accession>A0AAW1SYW3</accession>
<dbReference type="EMBL" id="JALJOV010000574">
    <property type="protein sequence ID" value="KAK9862661.1"/>
    <property type="molecule type" value="Genomic_DNA"/>
</dbReference>
<evidence type="ECO:0000256" key="18">
    <source>
        <dbReference type="PROSITE-ProRule" id="PRU00175"/>
    </source>
</evidence>
<evidence type="ECO:0000256" key="7">
    <source>
        <dbReference type="ARBA" id="ARBA00022593"/>
    </source>
</evidence>
<keyword evidence="23" id="KW-1185">Reference proteome</keyword>
<keyword evidence="17" id="KW-0576">Peroxisome</keyword>
<dbReference type="PANTHER" id="PTHR23350">
    <property type="entry name" value="PEROXISOME ASSEMBLY PROTEIN 10"/>
    <property type="match status" value="1"/>
</dbReference>
<evidence type="ECO:0000313" key="23">
    <source>
        <dbReference type="Proteomes" id="UP001485043"/>
    </source>
</evidence>
<keyword evidence="14" id="KW-0653">Protein transport</keyword>
<keyword evidence="8" id="KW-0808">Transferase</keyword>
<dbReference type="PANTHER" id="PTHR23350:SF0">
    <property type="entry name" value="PEROXISOME BIOGENESIS FACTOR 10"/>
    <property type="match status" value="1"/>
</dbReference>
<evidence type="ECO:0000256" key="5">
    <source>
        <dbReference type="ARBA" id="ARBA00012483"/>
    </source>
</evidence>
<evidence type="ECO:0000256" key="8">
    <source>
        <dbReference type="ARBA" id="ARBA00022679"/>
    </source>
</evidence>
<evidence type="ECO:0000256" key="10">
    <source>
        <dbReference type="ARBA" id="ARBA00022723"/>
    </source>
</evidence>
<evidence type="ECO:0000256" key="19">
    <source>
        <dbReference type="SAM" id="MobiDB-lite"/>
    </source>
</evidence>
<comment type="pathway">
    <text evidence="3">Protein modification; protein ubiquitination.</text>
</comment>
<dbReference type="Proteomes" id="UP001485043">
    <property type="component" value="Unassembled WGS sequence"/>
</dbReference>
<name>A0AAW1SYW3_9CHLO</name>
<evidence type="ECO:0000256" key="1">
    <source>
        <dbReference type="ARBA" id="ARBA00000900"/>
    </source>
</evidence>
<comment type="caution">
    <text evidence="22">The sequence shown here is derived from an EMBL/GenBank/DDBJ whole genome shotgun (WGS) entry which is preliminary data.</text>
</comment>
<dbReference type="GO" id="GO:0016558">
    <property type="term" value="P:protein import into peroxisome matrix"/>
    <property type="evidence" value="ECO:0007669"/>
    <property type="project" value="InterPro"/>
</dbReference>
<evidence type="ECO:0000256" key="11">
    <source>
        <dbReference type="ARBA" id="ARBA00022771"/>
    </source>
</evidence>
<feature type="region of interest" description="Disordered" evidence="19">
    <location>
        <begin position="257"/>
        <end position="306"/>
    </location>
</feature>
<dbReference type="InterPro" id="IPR013083">
    <property type="entry name" value="Znf_RING/FYVE/PHD"/>
</dbReference>
<dbReference type="GO" id="GO:0008270">
    <property type="term" value="F:zinc ion binding"/>
    <property type="evidence" value="ECO:0007669"/>
    <property type="project" value="UniProtKB-KW"/>
</dbReference>
<dbReference type="SUPFAM" id="SSF57850">
    <property type="entry name" value="RING/U-box"/>
    <property type="match status" value="1"/>
</dbReference>